<evidence type="ECO:0000313" key="1">
    <source>
        <dbReference type="EMBL" id="KAK9135182.1"/>
    </source>
</evidence>
<sequence length="49" mass="5732">MWAFLQTHYGHKQNEGENSNATLRELKWAKSRGDGEAERISKQALLRFK</sequence>
<organism evidence="1 2">
    <name type="scientific">Stephania yunnanensis</name>
    <dbReference type="NCBI Taxonomy" id="152371"/>
    <lineage>
        <taxon>Eukaryota</taxon>
        <taxon>Viridiplantae</taxon>
        <taxon>Streptophyta</taxon>
        <taxon>Embryophyta</taxon>
        <taxon>Tracheophyta</taxon>
        <taxon>Spermatophyta</taxon>
        <taxon>Magnoliopsida</taxon>
        <taxon>Ranunculales</taxon>
        <taxon>Menispermaceae</taxon>
        <taxon>Menispermoideae</taxon>
        <taxon>Cissampelideae</taxon>
        <taxon>Stephania</taxon>
    </lineage>
</organism>
<evidence type="ECO:0000313" key="2">
    <source>
        <dbReference type="Proteomes" id="UP001420932"/>
    </source>
</evidence>
<reference evidence="1 2" key="1">
    <citation type="submission" date="2024-01" db="EMBL/GenBank/DDBJ databases">
        <title>Genome assemblies of Stephania.</title>
        <authorList>
            <person name="Yang L."/>
        </authorList>
    </citation>
    <scope>NUCLEOTIDE SEQUENCE [LARGE SCALE GENOMIC DNA]</scope>
    <source>
        <strain evidence="1">YNDBR</strain>
        <tissue evidence="1">Leaf</tissue>
    </source>
</reference>
<proteinExistence type="predicted"/>
<accession>A0AAP0JLT6</accession>
<keyword evidence="2" id="KW-1185">Reference proteome</keyword>
<name>A0AAP0JLT6_9MAGN</name>
<comment type="caution">
    <text evidence="1">The sequence shown here is derived from an EMBL/GenBank/DDBJ whole genome shotgun (WGS) entry which is preliminary data.</text>
</comment>
<gene>
    <name evidence="1" type="ORF">Syun_014512</name>
</gene>
<dbReference type="Proteomes" id="UP001420932">
    <property type="component" value="Unassembled WGS sequence"/>
</dbReference>
<protein>
    <submittedName>
        <fullName evidence="1">Uncharacterized protein</fullName>
    </submittedName>
</protein>
<dbReference type="EMBL" id="JBBNAF010000006">
    <property type="protein sequence ID" value="KAK9135182.1"/>
    <property type="molecule type" value="Genomic_DNA"/>
</dbReference>
<dbReference type="AlphaFoldDB" id="A0AAP0JLT6"/>